<protein>
    <recommendedName>
        <fullName evidence="5">Secreted protein</fullName>
    </recommendedName>
</protein>
<evidence type="ECO:0000256" key="2">
    <source>
        <dbReference type="SAM" id="SignalP"/>
    </source>
</evidence>
<evidence type="ECO:0008006" key="5">
    <source>
        <dbReference type="Google" id="ProtNLM"/>
    </source>
</evidence>
<reference evidence="3 4" key="1">
    <citation type="journal article" date="2020" name="Microb. Genom.">
        <title>Genetic diversity of clinical and environmental Mucorales isolates obtained from an investigation of mucormycosis cases among solid organ transplant recipients.</title>
        <authorList>
            <person name="Nguyen M.H."/>
            <person name="Kaul D."/>
            <person name="Muto C."/>
            <person name="Cheng S.J."/>
            <person name="Richter R.A."/>
            <person name="Bruno V.M."/>
            <person name="Liu G."/>
            <person name="Beyhan S."/>
            <person name="Sundermann A.J."/>
            <person name="Mounaud S."/>
            <person name="Pasculle A.W."/>
            <person name="Nierman W.C."/>
            <person name="Driscoll E."/>
            <person name="Cumbie R."/>
            <person name="Clancy C.J."/>
            <person name="Dupont C.L."/>
        </authorList>
    </citation>
    <scope>NUCLEOTIDE SEQUENCE [LARGE SCALE GENOMIC DNA]</scope>
    <source>
        <strain evidence="3 4">GL24</strain>
    </source>
</reference>
<feature type="chain" id="PRO_5040449623" description="Secreted protein" evidence="2">
    <location>
        <begin position="27"/>
        <end position="203"/>
    </location>
</feature>
<comment type="caution">
    <text evidence="3">The sequence shown here is derived from an EMBL/GenBank/DDBJ whole genome shotgun (WGS) entry which is preliminary data.</text>
</comment>
<evidence type="ECO:0000313" key="4">
    <source>
        <dbReference type="Proteomes" id="UP000740926"/>
    </source>
</evidence>
<dbReference type="AlphaFoldDB" id="A0A9P7C651"/>
<keyword evidence="4" id="KW-1185">Reference proteome</keyword>
<feature type="region of interest" description="Disordered" evidence="1">
    <location>
        <begin position="105"/>
        <end position="134"/>
    </location>
</feature>
<gene>
    <name evidence="3" type="ORF">G6F50_014723</name>
</gene>
<evidence type="ECO:0000256" key="1">
    <source>
        <dbReference type="SAM" id="MobiDB-lite"/>
    </source>
</evidence>
<accession>A0A9P7C651</accession>
<feature type="signal peptide" evidence="2">
    <location>
        <begin position="1"/>
        <end position="26"/>
    </location>
</feature>
<organism evidence="3 4">
    <name type="scientific">Rhizopus delemar</name>
    <dbReference type="NCBI Taxonomy" id="936053"/>
    <lineage>
        <taxon>Eukaryota</taxon>
        <taxon>Fungi</taxon>
        <taxon>Fungi incertae sedis</taxon>
        <taxon>Mucoromycota</taxon>
        <taxon>Mucoromycotina</taxon>
        <taxon>Mucoromycetes</taxon>
        <taxon>Mucorales</taxon>
        <taxon>Mucorineae</taxon>
        <taxon>Rhizopodaceae</taxon>
        <taxon>Rhizopus</taxon>
    </lineage>
</organism>
<name>A0A9P7C651_9FUNG</name>
<proteinExistence type="predicted"/>
<keyword evidence="2" id="KW-0732">Signal</keyword>
<sequence>MRAACSAARAAITLACACFNAEVASSASCLLAASMLTSARVRSAFGCADSTLASAWASWPRAVSKAAWYGAGSTGYSSWPALTCWPSRTSTAAITSAAGAGTVTRSHSSVPSAVGGAWPQPASRARPTSPNPRIPLPMTIPSSDGATVPSAPCTRDDADPPWRFFHHALTGLVPGCGKAAGGWPDCSPGNGTCAGGRMDRAVG</sequence>
<dbReference type="Proteomes" id="UP000740926">
    <property type="component" value="Unassembled WGS sequence"/>
</dbReference>
<evidence type="ECO:0000313" key="3">
    <source>
        <dbReference type="EMBL" id="KAG1538116.1"/>
    </source>
</evidence>
<dbReference type="EMBL" id="JAANIU010007345">
    <property type="protein sequence ID" value="KAG1538116.1"/>
    <property type="molecule type" value="Genomic_DNA"/>
</dbReference>